<evidence type="ECO:0000256" key="3">
    <source>
        <dbReference type="ARBA" id="ARBA00011950"/>
    </source>
</evidence>
<evidence type="ECO:0000256" key="7">
    <source>
        <dbReference type="ARBA" id="ARBA00029745"/>
    </source>
</evidence>
<accession>A0ABV9NJB6</accession>
<dbReference type="Proteomes" id="UP001595892">
    <property type="component" value="Unassembled WGS sequence"/>
</dbReference>
<dbReference type="Pfam" id="PF02391">
    <property type="entry name" value="MoaE"/>
    <property type="match status" value="1"/>
</dbReference>
<dbReference type="InterPro" id="IPR036563">
    <property type="entry name" value="MoaE_sf"/>
</dbReference>
<evidence type="ECO:0000256" key="2">
    <source>
        <dbReference type="ARBA" id="ARBA00005426"/>
    </source>
</evidence>
<dbReference type="EC" id="2.8.1.12" evidence="3"/>
<sequence>MTVSGFALASVPFDIAPLRAALLHDAAGAYASFEGWVRDHNEGRAVRGLYYEAYAALAEREGAAIVAEALARFDIVAAHCVHRTGELAIGDLAVWVGVSAGHRGPAFEACRWIIDAIKARVPIWKRERYVEGGEGWLHPLQEKRE</sequence>
<organism evidence="12 13">
    <name type="scientific">Coralloluteibacterium thermophilum</name>
    <dbReference type="NCBI Taxonomy" id="2707049"/>
    <lineage>
        <taxon>Bacteria</taxon>
        <taxon>Pseudomonadati</taxon>
        <taxon>Pseudomonadota</taxon>
        <taxon>Gammaproteobacteria</taxon>
        <taxon>Lysobacterales</taxon>
        <taxon>Lysobacteraceae</taxon>
        <taxon>Coralloluteibacterium</taxon>
    </lineage>
</organism>
<evidence type="ECO:0000256" key="1">
    <source>
        <dbReference type="ARBA" id="ARBA00005046"/>
    </source>
</evidence>
<evidence type="ECO:0000256" key="5">
    <source>
        <dbReference type="ARBA" id="ARBA00023150"/>
    </source>
</evidence>
<comment type="subunit">
    <text evidence="6">Heterotetramer of 2 MoaD subunits and 2 MoaE subunits. Also stable as homodimer. The enzyme changes between these two forms during catalysis.</text>
</comment>
<dbReference type="EMBL" id="JBHSGG010000003">
    <property type="protein sequence ID" value="MFC4727040.1"/>
    <property type="molecule type" value="Genomic_DNA"/>
</dbReference>
<dbReference type="CDD" id="cd00756">
    <property type="entry name" value="MoaE"/>
    <property type="match status" value="1"/>
</dbReference>
<keyword evidence="13" id="KW-1185">Reference proteome</keyword>
<comment type="caution">
    <text evidence="12">The sequence shown here is derived from an EMBL/GenBank/DDBJ whole genome shotgun (WGS) entry which is preliminary data.</text>
</comment>
<keyword evidence="5" id="KW-0501">Molybdenum cofactor biosynthesis</keyword>
<gene>
    <name evidence="12" type="ORF">ACFO3Q_02500</name>
</gene>
<name>A0ABV9NJB6_9GAMM</name>
<reference evidence="13" key="1">
    <citation type="journal article" date="2019" name="Int. J. Syst. Evol. Microbiol.">
        <title>The Global Catalogue of Microorganisms (GCM) 10K type strain sequencing project: providing services to taxonomists for standard genome sequencing and annotation.</title>
        <authorList>
            <consortium name="The Broad Institute Genomics Platform"/>
            <consortium name="The Broad Institute Genome Sequencing Center for Infectious Disease"/>
            <person name="Wu L."/>
            <person name="Ma J."/>
        </authorList>
    </citation>
    <scope>NUCLEOTIDE SEQUENCE [LARGE SCALE GENOMIC DNA]</scope>
    <source>
        <strain evidence="13">CGMCC 1.13574</strain>
    </source>
</reference>
<comment type="catalytic activity">
    <reaction evidence="11">
        <text>2 [molybdopterin-synthase sulfur-carrier protein]-C-terminal-Gly-aminoethanethioate + cyclic pyranopterin phosphate + H2O = molybdopterin + 2 [molybdopterin-synthase sulfur-carrier protein]-C-terminal Gly-Gly + 2 H(+)</text>
        <dbReference type="Rhea" id="RHEA:26333"/>
        <dbReference type="Rhea" id="RHEA-COMP:12202"/>
        <dbReference type="Rhea" id="RHEA-COMP:19907"/>
        <dbReference type="ChEBI" id="CHEBI:15377"/>
        <dbReference type="ChEBI" id="CHEBI:15378"/>
        <dbReference type="ChEBI" id="CHEBI:58698"/>
        <dbReference type="ChEBI" id="CHEBI:59648"/>
        <dbReference type="ChEBI" id="CHEBI:90778"/>
        <dbReference type="ChEBI" id="CHEBI:232372"/>
        <dbReference type="EC" id="2.8.1.12"/>
    </reaction>
</comment>
<evidence type="ECO:0000313" key="12">
    <source>
        <dbReference type="EMBL" id="MFC4727040.1"/>
    </source>
</evidence>
<evidence type="ECO:0000256" key="6">
    <source>
        <dbReference type="ARBA" id="ARBA00026066"/>
    </source>
</evidence>
<evidence type="ECO:0000256" key="9">
    <source>
        <dbReference type="ARBA" id="ARBA00030781"/>
    </source>
</evidence>
<evidence type="ECO:0000256" key="4">
    <source>
        <dbReference type="ARBA" id="ARBA00013858"/>
    </source>
</evidence>
<evidence type="ECO:0000313" key="13">
    <source>
        <dbReference type="Proteomes" id="UP001595892"/>
    </source>
</evidence>
<dbReference type="RefSeq" id="WP_377003169.1">
    <property type="nucleotide sequence ID" value="NZ_JBHSGG010000003.1"/>
</dbReference>
<dbReference type="InterPro" id="IPR003448">
    <property type="entry name" value="Mopterin_biosynth_MoaE"/>
</dbReference>
<dbReference type="PANTHER" id="PTHR23404">
    <property type="entry name" value="MOLYBDOPTERIN SYNTHASE RELATED"/>
    <property type="match status" value="1"/>
</dbReference>
<comment type="pathway">
    <text evidence="1">Cofactor biosynthesis; molybdopterin biosynthesis.</text>
</comment>
<dbReference type="Gene3D" id="3.90.1170.40">
    <property type="entry name" value="Molybdopterin biosynthesis MoaE subunit"/>
    <property type="match status" value="1"/>
</dbReference>
<evidence type="ECO:0000256" key="11">
    <source>
        <dbReference type="ARBA" id="ARBA00049878"/>
    </source>
</evidence>
<evidence type="ECO:0000256" key="10">
    <source>
        <dbReference type="ARBA" id="ARBA00032474"/>
    </source>
</evidence>
<dbReference type="SUPFAM" id="SSF54690">
    <property type="entry name" value="Molybdopterin synthase subunit MoaE"/>
    <property type="match status" value="1"/>
</dbReference>
<evidence type="ECO:0000256" key="8">
    <source>
        <dbReference type="ARBA" id="ARBA00030407"/>
    </source>
</evidence>
<comment type="similarity">
    <text evidence="2">Belongs to the MoaE family.</text>
</comment>
<protein>
    <recommendedName>
        <fullName evidence="4">Molybdopterin synthase catalytic subunit</fullName>
        <ecNumber evidence="3">2.8.1.12</ecNumber>
    </recommendedName>
    <alternativeName>
        <fullName evidence="9">MPT synthase subunit 2</fullName>
    </alternativeName>
    <alternativeName>
        <fullName evidence="7">Molybdenum cofactor biosynthesis protein E</fullName>
    </alternativeName>
    <alternativeName>
        <fullName evidence="8">Molybdopterin-converting factor large subunit</fullName>
    </alternativeName>
    <alternativeName>
        <fullName evidence="10">Molybdopterin-converting factor subunit 2</fullName>
    </alternativeName>
</protein>
<proteinExistence type="inferred from homology"/>